<reference evidence="7 8" key="1">
    <citation type="submission" date="2019-07" db="EMBL/GenBank/DDBJ databases">
        <title>Rufibacter sp. nov., isolated from lake sediment.</title>
        <authorList>
            <person name="Qu J.-H."/>
        </authorList>
    </citation>
    <scope>NUCLEOTIDE SEQUENCE [LARGE SCALE GENOMIC DNA]</scope>
    <source>
        <strain evidence="7 8">NBS58-1</strain>
    </source>
</reference>
<dbReference type="InterPro" id="IPR043502">
    <property type="entry name" value="DNA/RNA_pol_sf"/>
</dbReference>
<evidence type="ECO:0000313" key="7">
    <source>
        <dbReference type="EMBL" id="KAA3435992.1"/>
    </source>
</evidence>
<dbReference type="Pfam" id="PF11798">
    <property type="entry name" value="IMS_HHH"/>
    <property type="match status" value="1"/>
</dbReference>
<keyword evidence="8" id="KW-1185">Reference proteome</keyword>
<dbReference type="GO" id="GO:0006281">
    <property type="term" value="P:DNA repair"/>
    <property type="evidence" value="ECO:0007669"/>
    <property type="project" value="UniProtKB-KW"/>
</dbReference>
<dbReference type="InterPro" id="IPR025188">
    <property type="entry name" value="DUF4113"/>
</dbReference>
<dbReference type="Gene3D" id="3.30.70.270">
    <property type="match status" value="1"/>
</dbReference>
<comment type="caution">
    <text evidence="7">The sequence shown here is derived from an EMBL/GenBank/DDBJ whole genome shotgun (WGS) entry which is preliminary data.</text>
</comment>
<proteinExistence type="inferred from homology"/>
<evidence type="ECO:0000256" key="5">
    <source>
        <dbReference type="ARBA" id="ARBA00023236"/>
    </source>
</evidence>
<dbReference type="GO" id="GO:0003887">
    <property type="term" value="F:DNA-directed DNA polymerase activity"/>
    <property type="evidence" value="ECO:0007669"/>
    <property type="project" value="TreeGrafter"/>
</dbReference>
<dbReference type="EMBL" id="VKKY01000004">
    <property type="protein sequence ID" value="KAA3435992.1"/>
    <property type="molecule type" value="Genomic_DNA"/>
</dbReference>
<dbReference type="GO" id="GO:0009432">
    <property type="term" value="P:SOS response"/>
    <property type="evidence" value="ECO:0007669"/>
    <property type="project" value="UniProtKB-KW"/>
</dbReference>
<keyword evidence="4" id="KW-0234">DNA repair</keyword>
<name>A0A5B6TIK7_9BACT</name>
<keyword evidence="3" id="KW-0741">SOS mutagenesis</keyword>
<feature type="domain" description="UmuC" evidence="6">
    <location>
        <begin position="5"/>
        <end position="189"/>
    </location>
</feature>
<gene>
    <name evidence="7" type="ORF">FOA19_22855</name>
</gene>
<dbReference type="RefSeq" id="WP_149093202.1">
    <property type="nucleotide sequence ID" value="NZ_VKKY01000004.1"/>
</dbReference>
<comment type="similarity">
    <text evidence="1">Belongs to the DNA polymerase type-Y family.</text>
</comment>
<dbReference type="GO" id="GO:0005829">
    <property type="term" value="C:cytosol"/>
    <property type="evidence" value="ECO:0007669"/>
    <property type="project" value="TreeGrafter"/>
</dbReference>
<dbReference type="Gene3D" id="1.10.150.20">
    <property type="entry name" value="5' to 3' exonuclease, C-terminal subdomain"/>
    <property type="match status" value="1"/>
</dbReference>
<evidence type="ECO:0000256" key="4">
    <source>
        <dbReference type="ARBA" id="ARBA00023204"/>
    </source>
</evidence>
<dbReference type="SUPFAM" id="SSF56672">
    <property type="entry name" value="DNA/RNA polymerases"/>
    <property type="match status" value="1"/>
</dbReference>
<dbReference type="Pfam" id="PF13438">
    <property type="entry name" value="DUF4113"/>
    <property type="match status" value="1"/>
</dbReference>
<dbReference type="GO" id="GO:0003684">
    <property type="term" value="F:damaged DNA binding"/>
    <property type="evidence" value="ECO:0007669"/>
    <property type="project" value="InterPro"/>
</dbReference>
<sequence length="422" mass="47327">MTNLFLHADINNCFASIFRIFNPELNGVPIVVLSNNDGSIIARSQEAKDLGIKMGQPYFEARPIIEKNQVRVFSSNYPLFHDLSTRFHDTLGMFSPHQEIYSIDEGFLDIGGFYNVDLKQYGQKVKETVYKWLGLPICVGIAPTKTLAKLANRIAKKSKKAQGVLVLKEPAHIEAALKTISVGDVWGIGRKYAEKLQAFGVTTAWELSQVNDAFAKKHLTVVGLRIVKELRGVPCADLEIEPPAKKGICTSRSFGQPVTSLEELREAVTAYTTRCASKLRKQKSNCLQITVFIHTNRHKENEEQLYNCKTIQLPVPTNSTLELVHYAMIGVAAIYRPGYKFKKAGVIIDDIRPAQAVQGNIFDRIDRGKHLELMNTIDLLSKKMGSGIVKVASEGINHNWKMKQDYGTPCYTTRMEDILIVR</sequence>
<dbReference type="AlphaFoldDB" id="A0A5B6TIK7"/>
<dbReference type="InterPro" id="IPR050116">
    <property type="entry name" value="DNA_polymerase-Y"/>
</dbReference>
<protein>
    <submittedName>
        <fullName evidence="7">Y-family DNA polymerase</fullName>
    </submittedName>
</protein>
<evidence type="ECO:0000259" key="6">
    <source>
        <dbReference type="PROSITE" id="PS50173"/>
    </source>
</evidence>
<accession>A0A5B6TIK7</accession>
<evidence type="ECO:0000313" key="8">
    <source>
        <dbReference type="Proteomes" id="UP000324133"/>
    </source>
</evidence>
<evidence type="ECO:0000256" key="3">
    <source>
        <dbReference type="ARBA" id="ARBA00023199"/>
    </source>
</evidence>
<keyword evidence="5" id="KW-0742">SOS response</keyword>
<dbReference type="PANTHER" id="PTHR11076:SF34">
    <property type="entry name" value="PROTEIN UMUC"/>
    <property type="match status" value="1"/>
</dbReference>
<evidence type="ECO:0000256" key="2">
    <source>
        <dbReference type="ARBA" id="ARBA00022763"/>
    </source>
</evidence>
<dbReference type="InterPro" id="IPR001126">
    <property type="entry name" value="UmuC"/>
</dbReference>
<dbReference type="GO" id="GO:0042276">
    <property type="term" value="P:error-prone translesion synthesis"/>
    <property type="evidence" value="ECO:0007669"/>
    <property type="project" value="TreeGrafter"/>
</dbReference>
<dbReference type="Pfam" id="PF00817">
    <property type="entry name" value="IMS"/>
    <property type="match status" value="1"/>
</dbReference>
<dbReference type="OrthoDB" id="9808813at2"/>
<dbReference type="PANTHER" id="PTHR11076">
    <property type="entry name" value="DNA REPAIR POLYMERASE UMUC / TRANSFERASE FAMILY MEMBER"/>
    <property type="match status" value="1"/>
</dbReference>
<dbReference type="InterPro" id="IPR043128">
    <property type="entry name" value="Rev_trsase/Diguanyl_cyclase"/>
</dbReference>
<evidence type="ECO:0000256" key="1">
    <source>
        <dbReference type="ARBA" id="ARBA00010945"/>
    </source>
</evidence>
<dbReference type="InterPro" id="IPR017961">
    <property type="entry name" value="DNA_pol_Y-fam_little_finger"/>
</dbReference>
<dbReference type="Gene3D" id="3.40.1170.60">
    <property type="match status" value="1"/>
</dbReference>
<dbReference type="PROSITE" id="PS50173">
    <property type="entry name" value="UMUC"/>
    <property type="match status" value="1"/>
</dbReference>
<dbReference type="Proteomes" id="UP000324133">
    <property type="component" value="Unassembled WGS sequence"/>
</dbReference>
<dbReference type="InterPro" id="IPR024728">
    <property type="entry name" value="PolY_HhH_motif"/>
</dbReference>
<dbReference type="Pfam" id="PF11799">
    <property type="entry name" value="IMS_C"/>
    <property type="match status" value="1"/>
</dbReference>
<dbReference type="CDD" id="cd01700">
    <property type="entry name" value="PolY_Pol_V_umuC"/>
    <property type="match status" value="1"/>
</dbReference>
<organism evidence="7 8">
    <name type="scientific">Rufibacter hautae</name>
    <dbReference type="NCBI Taxonomy" id="2595005"/>
    <lineage>
        <taxon>Bacteria</taxon>
        <taxon>Pseudomonadati</taxon>
        <taxon>Bacteroidota</taxon>
        <taxon>Cytophagia</taxon>
        <taxon>Cytophagales</taxon>
        <taxon>Hymenobacteraceae</taxon>
        <taxon>Rufibacter</taxon>
    </lineage>
</organism>
<keyword evidence="2" id="KW-0227">DNA damage</keyword>